<dbReference type="EMBL" id="JBHUIT010000017">
    <property type="protein sequence ID" value="MFD2257147.1"/>
    <property type="molecule type" value="Genomic_DNA"/>
</dbReference>
<protein>
    <submittedName>
        <fullName evidence="3">PEP-CTERM sorting domain-containing protein</fullName>
    </submittedName>
</protein>
<feature type="chain" id="PRO_5046204762" evidence="1">
    <location>
        <begin position="22"/>
        <end position="270"/>
    </location>
</feature>
<gene>
    <name evidence="3" type="ORF">ACFSSA_10695</name>
</gene>
<dbReference type="InterPro" id="IPR013424">
    <property type="entry name" value="Ice-binding_C"/>
</dbReference>
<sequence length="270" mass="27711">MKPRNLIRSLAAIATASSAQAAIYSTSFDTPVYTAGKLSGKDGWLSQDQWTVDGMGNTTTLSGAYIRAQNTTIKSANTVGTTDTVKSTFVFGASTNLITNVPNGNELMYVLGLTEQITAPAPALAISGGLAYEDDSLPNKTLVLRGIGTDVVIGDANTFLSSTWTLTLAATKISASEYSVILSATSSASAGTIYSTAATTVTPASGFASATSTTGAMQALPSAGTTGSDGSTLGQVSGVTVRDYSFETVPEPGSTLMIALGSLLFLRRRR</sequence>
<keyword evidence="4" id="KW-1185">Reference proteome</keyword>
<evidence type="ECO:0000313" key="4">
    <source>
        <dbReference type="Proteomes" id="UP001597375"/>
    </source>
</evidence>
<dbReference type="NCBIfam" id="TIGR02595">
    <property type="entry name" value="PEP_CTERM"/>
    <property type="match status" value="1"/>
</dbReference>
<comment type="caution">
    <text evidence="3">The sequence shown here is derived from an EMBL/GenBank/DDBJ whole genome shotgun (WGS) entry which is preliminary data.</text>
</comment>
<reference evidence="4" key="1">
    <citation type="journal article" date="2019" name="Int. J. Syst. Evol. Microbiol.">
        <title>The Global Catalogue of Microorganisms (GCM) 10K type strain sequencing project: providing services to taxonomists for standard genome sequencing and annotation.</title>
        <authorList>
            <consortium name="The Broad Institute Genomics Platform"/>
            <consortium name="The Broad Institute Genome Sequencing Center for Infectious Disease"/>
            <person name="Wu L."/>
            <person name="Ma J."/>
        </authorList>
    </citation>
    <scope>NUCLEOTIDE SEQUENCE [LARGE SCALE GENOMIC DNA]</scope>
    <source>
        <strain evidence="4">CGMCC 4.7106</strain>
    </source>
</reference>
<name>A0ABW5D8C3_9BACT</name>
<evidence type="ECO:0000256" key="1">
    <source>
        <dbReference type="SAM" id="SignalP"/>
    </source>
</evidence>
<dbReference type="RefSeq" id="WP_386820433.1">
    <property type="nucleotide sequence ID" value="NZ_JBHUIT010000017.1"/>
</dbReference>
<accession>A0ABW5D8C3</accession>
<dbReference type="Pfam" id="PF07589">
    <property type="entry name" value="PEP-CTERM"/>
    <property type="match status" value="1"/>
</dbReference>
<dbReference type="Proteomes" id="UP001597375">
    <property type="component" value="Unassembled WGS sequence"/>
</dbReference>
<organism evidence="3 4">
    <name type="scientific">Luteolibacter algae</name>
    <dbReference type="NCBI Taxonomy" id="454151"/>
    <lineage>
        <taxon>Bacteria</taxon>
        <taxon>Pseudomonadati</taxon>
        <taxon>Verrucomicrobiota</taxon>
        <taxon>Verrucomicrobiia</taxon>
        <taxon>Verrucomicrobiales</taxon>
        <taxon>Verrucomicrobiaceae</taxon>
        <taxon>Luteolibacter</taxon>
    </lineage>
</organism>
<keyword evidence="1" id="KW-0732">Signal</keyword>
<proteinExistence type="predicted"/>
<evidence type="ECO:0000259" key="2">
    <source>
        <dbReference type="Pfam" id="PF07589"/>
    </source>
</evidence>
<evidence type="ECO:0000313" key="3">
    <source>
        <dbReference type="EMBL" id="MFD2257147.1"/>
    </source>
</evidence>
<feature type="signal peptide" evidence="1">
    <location>
        <begin position="1"/>
        <end position="21"/>
    </location>
</feature>
<feature type="domain" description="Ice-binding protein C-terminal" evidence="2">
    <location>
        <begin position="248"/>
        <end position="270"/>
    </location>
</feature>